<gene>
    <name evidence="2" type="ORF">LEMA_P044110.1</name>
</gene>
<dbReference type="AlphaFoldDB" id="E4ZPX5"/>
<feature type="compositionally biased region" description="Pro residues" evidence="1">
    <location>
        <begin position="117"/>
        <end position="126"/>
    </location>
</feature>
<reference evidence="3" key="1">
    <citation type="journal article" date="2011" name="Nat. Commun.">
        <title>Effector diversification within compartments of the Leptosphaeria maculans genome affected by Repeat-Induced Point mutations.</title>
        <authorList>
            <person name="Rouxel T."/>
            <person name="Grandaubert J."/>
            <person name="Hane J.K."/>
            <person name="Hoede C."/>
            <person name="van de Wouw A.P."/>
            <person name="Couloux A."/>
            <person name="Dominguez V."/>
            <person name="Anthouard V."/>
            <person name="Bally P."/>
            <person name="Bourras S."/>
            <person name="Cozijnsen A.J."/>
            <person name="Ciuffetti L.M."/>
            <person name="Degrave A."/>
            <person name="Dilmaghani A."/>
            <person name="Duret L."/>
            <person name="Fudal I."/>
            <person name="Goodwin S.B."/>
            <person name="Gout L."/>
            <person name="Glaser N."/>
            <person name="Linglin J."/>
            <person name="Kema G.H.J."/>
            <person name="Lapalu N."/>
            <person name="Lawrence C.B."/>
            <person name="May K."/>
            <person name="Meyer M."/>
            <person name="Ollivier B."/>
            <person name="Poulain J."/>
            <person name="Schoch C.L."/>
            <person name="Simon A."/>
            <person name="Spatafora J.W."/>
            <person name="Stachowiak A."/>
            <person name="Turgeon B.G."/>
            <person name="Tyler B.M."/>
            <person name="Vincent D."/>
            <person name="Weissenbach J."/>
            <person name="Amselem J."/>
            <person name="Quesneville H."/>
            <person name="Oliver R.P."/>
            <person name="Wincker P."/>
            <person name="Balesdent M.-H."/>
            <person name="Howlett B.J."/>
        </authorList>
    </citation>
    <scope>NUCLEOTIDE SEQUENCE [LARGE SCALE GENOMIC DNA]</scope>
    <source>
        <strain evidence="3">JN3 / isolate v23.1.3 / race Av1-4-5-6-7-8</strain>
    </source>
</reference>
<proteinExistence type="predicted"/>
<dbReference type="InParanoid" id="E4ZPX5"/>
<dbReference type="HOGENOM" id="CLU_1981979_0_0_1"/>
<feature type="region of interest" description="Disordered" evidence="1">
    <location>
        <begin position="89"/>
        <end position="126"/>
    </location>
</feature>
<dbReference type="VEuPathDB" id="FungiDB:LEMA_P044110.1"/>
<organism evidence="3">
    <name type="scientific">Leptosphaeria maculans (strain JN3 / isolate v23.1.3 / race Av1-4-5-6-7-8)</name>
    <name type="common">Blackleg fungus</name>
    <name type="synonym">Phoma lingam</name>
    <dbReference type="NCBI Taxonomy" id="985895"/>
    <lineage>
        <taxon>Eukaryota</taxon>
        <taxon>Fungi</taxon>
        <taxon>Dikarya</taxon>
        <taxon>Ascomycota</taxon>
        <taxon>Pezizomycotina</taxon>
        <taxon>Dothideomycetes</taxon>
        <taxon>Pleosporomycetidae</taxon>
        <taxon>Pleosporales</taxon>
        <taxon>Pleosporineae</taxon>
        <taxon>Leptosphaeriaceae</taxon>
        <taxon>Plenodomus</taxon>
        <taxon>Plenodomus lingam/Leptosphaeria maculans species complex</taxon>
    </lineage>
</organism>
<evidence type="ECO:0000313" key="2">
    <source>
        <dbReference type="EMBL" id="CBX93510.1"/>
    </source>
</evidence>
<sequence>MPSSAPHRCTGSAGDECLPCQTCHCIVVHTKTLVPPYPPVPPETAAQSRKLLDVGFSSEVTNCAAKGMLHGVHVYIEASPNIVTNMNSVTVSTPHVQSNPDPNPNPNPKLNITSALPAPPRPNNPR</sequence>
<protein>
    <submittedName>
        <fullName evidence="2">Predicted protein</fullName>
    </submittedName>
</protein>
<dbReference type="EMBL" id="FP929105">
    <property type="protein sequence ID" value="CBX93510.1"/>
    <property type="molecule type" value="Genomic_DNA"/>
</dbReference>
<evidence type="ECO:0000256" key="1">
    <source>
        <dbReference type="SAM" id="MobiDB-lite"/>
    </source>
</evidence>
<feature type="compositionally biased region" description="Polar residues" evidence="1">
    <location>
        <begin position="89"/>
        <end position="98"/>
    </location>
</feature>
<keyword evidence="3" id="KW-1185">Reference proteome</keyword>
<accession>E4ZPX5</accession>
<name>E4ZPX5_LEPMJ</name>
<evidence type="ECO:0000313" key="3">
    <source>
        <dbReference type="Proteomes" id="UP000002668"/>
    </source>
</evidence>
<dbReference type="Proteomes" id="UP000002668">
    <property type="component" value="Genome"/>
</dbReference>